<evidence type="ECO:0000313" key="5">
    <source>
        <dbReference type="EMBL" id="KAG6595565.1"/>
    </source>
</evidence>
<evidence type="ECO:0000256" key="1">
    <source>
        <dbReference type="ARBA" id="ARBA00004123"/>
    </source>
</evidence>
<dbReference type="GO" id="GO:0003700">
    <property type="term" value="F:DNA-binding transcription factor activity"/>
    <property type="evidence" value="ECO:0007669"/>
    <property type="project" value="TreeGrafter"/>
</dbReference>
<evidence type="ECO:0000256" key="2">
    <source>
        <dbReference type="ARBA" id="ARBA00023242"/>
    </source>
</evidence>
<organism evidence="5 6">
    <name type="scientific">Cucurbita argyrosperma subsp. sororia</name>
    <dbReference type="NCBI Taxonomy" id="37648"/>
    <lineage>
        <taxon>Eukaryota</taxon>
        <taxon>Viridiplantae</taxon>
        <taxon>Streptophyta</taxon>
        <taxon>Embryophyta</taxon>
        <taxon>Tracheophyta</taxon>
        <taxon>Spermatophyta</taxon>
        <taxon>Magnoliopsida</taxon>
        <taxon>eudicotyledons</taxon>
        <taxon>Gunneridae</taxon>
        <taxon>Pentapetalae</taxon>
        <taxon>rosids</taxon>
        <taxon>fabids</taxon>
        <taxon>Cucurbitales</taxon>
        <taxon>Cucurbitaceae</taxon>
        <taxon>Cucurbiteae</taxon>
        <taxon>Cucurbita</taxon>
    </lineage>
</organism>
<comment type="subcellular location">
    <subcellularLocation>
        <location evidence="1">Nucleus</location>
    </subcellularLocation>
</comment>
<proteinExistence type="predicted"/>
<accession>A0AAV6NBJ6</accession>
<feature type="non-terminal residue" evidence="5">
    <location>
        <position position="1"/>
    </location>
</feature>
<evidence type="ECO:0000313" key="6">
    <source>
        <dbReference type="Proteomes" id="UP000685013"/>
    </source>
</evidence>
<dbReference type="InterPro" id="IPR054502">
    <property type="entry name" value="bHLH-TF_ACT-like_plant"/>
</dbReference>
<dbReference type="PANTHER" id="PTHR31945">
    <property type="entry name" value="TRANSCRIPTION FACTOR SCREAM2-RELATED"/>
    <property type="match status" value="1"/>
</dbReference>
<feature type="region of interest" description="Disordered" evidence="3">
    <location>
        <begin position="45"/>
        <end position="88"/>
    </location>
</feature>
<gene>
    <name evidence="5" type="ORF">SDJN03_12118</name>
</gene>
<dbReference type="Pfam" id="PF22754">
    <property type="entry name" value="bHLH-TF_ACT-like_plant"/>
    <property type="match status" value="1"/>
</dbReference>
<dbReference type="GO" id="GO:0005634">
    <property type="term" value="C:nucleus"/>
    <property type="evidence" value="ECO:0007669"/>
    <property type="project" value="UniProtKB-SubCell"/>
</dbReference>
<name>A0AAV6NBJ6_9ROSI</name>
<keyword evidence="2" id="KW-0539">Nucleus</keyword>
<dbReference type="PANTHER" id="PTHR31945:SF45">
    <property type="entry name" value="EXPRESSED PROTEIN"/>
    <property type="match status" value="1"/>
</dbReference>
<keyword evidence="6" id="KW-1185">Reference proteome</keyword>
<dbReference type="InterPro" id="IPR051358">
    <property type="entry name" value="TF_AMS/ICE1/BHLH6-like"/>
</dbReference>
<protein>
    <recommendedName>
        <fullName evidence="4">Plant bHLH transcription factor ACT-like domain-containing protein</fullName>
    </recommendedName>
</protein>
<sequence length="181" mass="19571">MGTCQRRVGILDRSKGVQWRNLHVTSLAFVCSNELIIKRKKAKASGGAWPASGGDTADGGSEMGSRERKKAAASSSMNHEKPTEFDASTSSSAVVNVESLVRGFLINVYLEKNSPGLLVRILEAFEKLGLEVLDANVSCSDCFQLQAVGEENEDTKIVKPQVVKKAVKQAIKEWSESNGQT</sequence>
<dbReference type="AlphaFoldDB" id="A0AAV6NBJ6"/>
<comment type="caution">
    <text evidence="5">The sequence shown here is derived from an EMBL/GenBank/DDBJ whole genome shotgun (WGS) entry which is preliminary data.</text>
</comment>
<dbReference type="GO" id="GO:0043565">
    <property type="term" value="F:sequence-specific DNA binding"/>
    <property type="evidence" value="ECO:0007669"/>
    <property type="project" value="TreeGrafter"/>
</dbReference>
<evidence type="ECO:0000259" key="4">
    <source>
        <dbReference type="Pfam" id="PF22754"/>
    </source>
</evidence>
<dbReference type="Proteomes" id="UP000685013">
    <property type="component" value="Chromosome 7"/>
</dbReference>
<feature type="domain" description="Plant bHLH transcription factor ACT-like" evidence="4">
    <location>
        <begin position="95"/>
        <end position="172"/>
    </location>
</feature>
<evidence type="ECO:0000256" key="3">
    <source>
        <dbReference type="SAM" id="MobiDB-lite"/>
    </source>
</evidence>
<reference evidence="5 6" key="1">
    <citation type="journal article" date="2021" name="Hortic Res">
        <title>The domestication of Cucurbita argyrosperma as revealed by the genome of its wild relative.</title>
        <authorList>
            <person name="Barrera-Redondo J."/>
            <person name="Sanchez-de la Vega G."/>
            <person name="Aguirre-Liguori J.A."/>
            <person name="Castellanos-Morales G."/>
            <person name="Gutierrez-Guerrero Y.T."/>
            <person name="Aguirre-Dugua X."/>
            <person name="Aguirre-Planter E."/>
            <person name="Tenaillon M.I."/>
            <person name="Lira-Saade R."/>
            <person name="Eguiarte L.E."/>
        </authorList>
    </citation>
    <scope>NUCLEOTIDE SEQUENCE [LARGE SCALE GENOMIC DNA]</scope>
    <source>
        <strain evidence="5">JBR-2021</strain>
    </source>
</reference>
<dbReference type="EMBL" id="JAGKQH010000007">
    <property type="protein sequence ID" value="KAG6595565.1"/>
    <property type="molecule type" value="Genomic_DNA"/>
</dbReference>